<protein>
    <submittedName>
        <fullName evidence="1">Uncharacterized protein</fullName>
    </submittedName>
</protein>
<organism evidence="1 2">
    <name type="scientific">Cirrhinus molitorella</name>
    <name type="common">mud carp</name>
    <dbReference type="NCBI Taxonomy" id="172907"/>
    <lineage>
        <taxon>Eukaryota</taxon>
        <taxon>Metazoa</taxon>
        <taxon>Chordata</taxon>
        <taxon>Craniata</taxon>
        <taxon>Vertebrata</taxon>
        <taxon>Euteleostomi</taxon>
        <taxon>Actinopterygii</taxon>
        <taxon>Neopterygii</taxon>
        <taxon>Teleostei</taxon>
        <taxon>Ostariophysi</taxon>
        <taxon>Cypriniformes</taxon>
        <taxon>Cyprinidae</taxon>
        <taxon>Labeoninae</taxon>
        <taxon>Labeonini</taxon>
        <taxon>Cirrhinus</taxon>
    </lineage>
</organism>
<comment type="caution">
    <text evidence="1">The sequence shown here is derived from an EMBL/GenBank/DDBJ whole genome shotgun (WGS) entry which is preliminary data.</text>
</comment>
<evidence type="ECO:0000313" key="1">
    <source>
        <dbReference type="EMBL" id="KAK2908919.1"/>
    </source>
</evidence>
<dbReference type="Proteomes" id="UP001187343">
    <property type="component" value="Unassembled WGS sequence"/>
</dbReference>
<dbReference type="EMBL" id="JAUYZG010000004">
    <property type="protein sequence ID" value="KAK2908919.1"/>
    <property type="molecule type" value="Genomic_DNA"/>
</dbReference>
<sequence>MLKKLFKEKRKEFEEWYGRFKRHENFLRREFVFKPGYHLDWRDECIDRAGPRVTLFGRKSVFKWKNFKRLFHKEEREWWDMLPPKVPPREYRVLYFDDFPKKWPHRSLLLEEQPDEPEDYTVQSCSTRVYLEMPKIIDLDAVICKAFEVSDDEAGEDQRSAAASNDEDKEYFSAEELHKTKRELHRKVLKASQKLKGC</sequence>
<gene>
    <name evidence="1" type="ORF">Q8A67_004756</name>
</gene>
<accession>A0AA88Q1E0</accession>
<name>A0AA88Q1E0_9TELE</name>
<keyword evidence="2" id="KW-1185">Reference proteome</keyword>
<dbReference type="AlphaFoldDB" id="A0AA88Q1E0"/>
<reference evidence="1" key="1">
    <citation type="submission" date="2023-08" db="EMBL/GenBank/DDBJ databases">
        <title>Chromosome-level Genome Assembly of mud carp (Cirrhinus molitorella).</title>
        <authorList>
            <person name="Liu H."/>
        </authorList>
    </citation>
    <scope>NUCLEOTIDE SEQUENCE</scope>
    <source>
        <strain evidence="1">Prfri</strain>
        <tissue evidence="1">Muscle</tissue>
    </source>
</reference>
<evidence type="ECO:0000313" key="2">
    <source>
        <dbReference type="Proteomes" id="UP001187343"/>
    </source>
</evidence>
<proteinExistence type="predicted"/>